<dbReference type="FunFam" id="3.80.10.10:FF:000094">
    <property type="entry name" value="protein C21orf2 isoform X1"/>
    <property type="match status" value="1"/>
</dbReference>
<dbReference type="SUPFAM" id="SSF52058">
    <property type="entry name" value="L domain-like"/>
    <property type="match status" value="1"/>
</dbReference>
<dbReference type="Gene3D" id="3.80.10.10">
    <property type="entry name" value="Ribonuclease Inhibitor"/>
    <property type="match status" value="1"/>
</dbReference>
<dbReference type="InterPro" id="IPR019332">
    <property type="entry name" value="OSCP1"/>
</dbReference>
<dbReference type="Pfam" id="PF10188">
    <property type="entry name" value="Oscp1"/>
    <property type="match status" value="1"/>
</dbReference>
<evidence type="ECO:0000256" key="2">
    <source>
        <dbReference type="ARBA" id="ARBA00022737"/>
    </source>
</evidence>
<feature type="domain" description="U2A'/phosphoprotein 32 family A C-terminal" evidence="4">
    <location>
        <begin position="103"/>
        <end position="121"/>
    </location>
</feature>
<dbReference type="Pfam" id="PF14580">
    <property type="entry name" value="LRR_9"/>
    <property type="match status" value="1"/>
</dbReference>
<dbReference type="SMART" id="SM00446">
    <property type="entry name" value="LRRcap"/>
    <property type="match status" value="1"/>
</dbReference>
<feature type="compositionally biased region" description="Basic and acidic residues" evidence="3">
    <location>
        <begin position="256"/>
        <end position="279"/>
    </location>
</feature>
<feature type="compositionally biased region" description="Basic and acidic residues" evidence="3">
    <location>
        <begin position="232"/>
        <end position="244"/>
    </location>
</feature>
<dbReference type="EMBL" id="KQ434796">
    <property type="protein sequence ID" value="KZC05561.1"/>
    <property type="molecule type" value="Genomic_DNA"/>
</dbReference>
<dbReference type="InterPro" id="IPR001611">
    <property type="entry name" value="Leu-rich_rpt"/>
</dbReference>
<dbReference type="AlphaFoldDB" id="A0A154P126"/>
<name>A0A154P126_DUFNO</name>
<dbReference type="InterPro" id="IPR003603">
    <property type="entry name" value="U2A'_phosphoprotein32A_C"/>
</dbReference>
<feature type="compositionally biased region" description="Polar residues" evidence="3">
    <location>
        <begin position="204"/>
        <end position="230"/>
    </location>
</feature>
<feature type="compositionally biased region" description="Basic and acidic residues" evidence="3">
    <location>
        <begin position="184"/>
        <end position="203"/>
    </location>
</feature>
<evidence type="ECO:0000259" key="4">
    <source>
        <dbReference type="SMART" id="SM00446"/>
    </source>
</evidence>
<dbReference type="InterPro" id="IPR032675">
    <property type="entry name" value="LRR_dom_sf"/>
</dbReference>
<organism evidence="5 6">
    <name type="scientific">Dufourea novaeangliae</name>
    <name type="common">Sweat bee</name>
    <dbReference type="NCBI Taxonomy" id="178035"/>
    <lineage>
        <taxon>Eukaryota</taxon>
        <taxon>Metazoa</taxon>
        <taxon>Ecdysozoa</taxon>
        <taxon>Arthropoda</taxon>
        <taxon>Hexapoda</taxon>
        <taxon>Insecta</taxon>
        <taxon>Pterygota</taxon>
        <taxon>Neoptera</taxon>
        <taxon>Endopterygota</taxon>
        <taxon>Hymenoptera</taxon>
        <taxon>Apocrita</taxon>
        <taxon>Aculeata</taxon>
        <taxon>Apoidea</taxon>
        <taxon>Anthophila</taxon>
        <taxon>Halictidae</taxon>
        <taxon>Rophitinae</taxon>
        <taxon>Dufourea</taxon>
    </lineage>
</organism>
<dbReference type="PROSITE" id="PS51450">
    <property type="entry name" value="LRR"/>
    <property type="match status" value="1"/>
</dbReference>
<proteinExistence type="predicted"/>
<gene>
    <name evidence="5" type="ORF">WN55_04501</name>
</gene>
<evidence type="ECO:0000256" key="1">
    <source>
        <dbReference type="ARBA" id="ARBA00022614"/>
    </source>
</evidence>
<feature type="compositionally biased region" description="Basic and acidic residues" evidence="3">
    <location>
        <begin position="307"/>
        <end position="339"/>
    </location>
</feature>
<keyword evidence="2" id="KW-0677">Repeat</keyword>
<feature type="compositionally biased region" description="Polar residues" evidence="3">
    <location>
        <begin position="296"/>
        <end position="305"/>
    </location>
</feature>
<reference evidence="5 6" key="1">
    <citation type="submission" date="2015-07" db="EMBL/GenBank/DDBJ databases">
        <title>The genome of Dufourea novaeangliae.</title>
        <authorList>
            <person name="Pan H."/>
            <person name="Kapheim K."/>
        </authorList>
    </citation>
    <scope>NUCLEOTIDE SEQUENCE [LARGE SCALE GENOMIC DNA]</scope>
    <source>
        <strain evidence="5">0120121106</strain>
        <tissue evidence="5">Whole body</tissue>
    </source>
</reference>
<evidence type="ECO:0000256" key="3">
    <source>
        <dbReference type="SAM" id="MobiDB-lite"/>
    </source>
</evidence>
<evidence type="ECO:0000313" key="6">
    <source>
        <dbReference type="Proteomes" id="UP000076502"/>
    </source>
</evidence>
<dbReference type="GO" id="GO:0036064">
    <property type="term" value="C:ciliary basal body"/>
    <property type="evidence" value="ECO:0007669"/>
    <property type="project" value="UniProtKB-ARBA"/>
</dbReference>
<protein>
    <submittedName>
        <fullName evidence="5">Uncharacterized protein C21orf2</fullName>
    </submittedName>
</protein>
<evidence type="ECO:0000313" key="5">
    <source>
        <dbReference type="EMBL" id="KZC05561.1"/>
    </source>
</evidence>
<accession>A0A154P126</accession>
<dbReference type="GO" id="GO:0007010">
    <property type="term" value="P:cytoskeleton organization"/>
    <property type="evidence" value="ECO:0007669"/>
    <property type="project" value="TreeGrafter"/>
</dbReference>
<feature type="compositionally biased region" description="Polar residues" evidence="3">
    <location>
        <begin position="245"/>
        <end position="254"/>
    </location>
</feature>
<sequence>MVKLTEEMVVARTRVSDFSAVKKLNCWGTELTDVTILRKMKNVEVLSLSVNNISTLADFQYCQSLQDLFVRKNNIKDLNEVCYLQGLPNLRNLWLGENPCADKEGYRLAVLRALPNLQKLDDKVVSAEEVQTALTRGHILVHPLDIDASPPQSDAVSPEDIVTEYIEETEVIRHRRYSSSSDQRSFEETQHTQEEYHESDRRNANYNASPSHRYSQNNQYTYELQNGQSKSHSKDDTVRTESRNVSESVNTNTVEMIKEYDERPAVSRHNGEYDERRSYTEYSNNETPQRAYAPTSPRTQYSLNESMDDRRSDRNNYEYDNRFKPDYEEQHDQRIKTEYDEQQPPSQPRRTAVHPNVEREDSNQVPGWVRHSEKEKCRSQFHYHRRPVTRNSNILSAVLCLVKELDYPSLEVVEMAGTVAFSHMGSISSIPSPEFSDSLDSTIIPCQCADNDANCNLDQNTCDRHLIDDTTDKRQIRRNGCMDASLMMRSPKNVSIDPSPRYLGNNQCAYKLRDSVPDNLMSVVGNYEDRKTNDVRRVASSDSIPRGGYTGLTLSPGCRVLSQDCVRRSKSPDVRNTIVPFRYIQSAKVIEGVTAALFNPKILCSIFEEGYMNGIPAIRSTLEAVVLSSIVKLDTNSMNKLFDLMIMMVKYQLTAATGPKEVILLTLNHTDAMRDMVSNPTVQRCLGMLHQMVIDIFEDLTCEEVWNIRNNCLKELESYCVRVSILLRFGLQNDDGTFNVTSSRYNEKYEENRSSFSDMKLRDMHRKTIGGSFNLFGERVTLLGKNMYAMTSEMLKLTLKEEHQDYSKDCGAKAELGMLAVQLGTEETTYKRPFTLNLFLNNDHDNTNMEQDNSDSKEDNTSNADTTKNEKTVCNKDYKAKLDNVLADFSEDNIKDLENQMFILDILENIE</sequence>
<dbReference type="Proteomes" id="UP000076502">
    <property type="component" value="Unassembled WGS sequence"/>
</dbReference>
<keyword evidence="1" id="KW-0433">Leucine-rich repeat</keyword>
<dbReference type="PANTHER" id="PTHR18849:SF0">
    <property type="entry name" value="CILIA- AND FLAGELLA-ASSOCIATED PROTEIN 410-RELATED"/>
    <property type="match status" value="1"/>
</dbReference>
<dbReference type="GO" id="GO:0097733">
    <property type="term" value="C:photoreceptor cell cilium"/>
    <property type="evidence" value="ECO:0007669"/>
    <property type="project" value="UniProtKB-ARBA"/>
</dbReference>
<dbReference type="PANTHER" id="PTHR18849">
    <property type="entry name" value="LEUCINE RICH REPEAT PROTEIN"/>
    <property type="match status" value="1"/>
</dbReference>
<dbReference type="OrthoDB" id="1517790at2759"/>
<feature type="region of interest" description="Disordered" evidence="3">
    <location>
        <begin position="842"/>
        <end position="868"/>
    </location>
</feature>
<dbReference type="STRING" id="178035.A0A154P126"/>
<feature type="region of interest" description="Disordered" evidence="3">
    <location>
        <begin position="173"/>
        <end position="371"/>
    </location>
</feature>
<keyword evidence="6" id="KW-1185">Reference proteome</keyword>